<keyword evidence="1" id="KW-1133">Transmembrane helix</keyword>
<organism evidence="2 3">
    <name type="scientific">[Ruminococcus] torques</name>
    <dbReference type="NCBI Taxonomy" id="33039"/>
    <lineage>
        <taxon>Bacteria</taxon>
        <taxon>Bacillati</taxon>
        <taxon>Bacillota</taxon>
        <taxon>Clostridia</taxon>
        <taxon>Lachnospirales</taxon>
        <taxon>Lachnospiraceae</taxon>
        <taxon>Mediterraneibacter</taxon>
    </lineage>
</organism>
<dbReference type="AlphaFoldDB" id="A0A564UCC8"/>
<accession>A0A564UCC8</accession>
<evidence type="ECO:0000256" key="1">
    <source>
        <dbReference type="SAM" id="Phobius"/>
    </source>
</evidence>
<sequence length="240" mass="27356">MLTTKKISQILDVSLDDLLAGKEMVKLVERNPVIEKKSANYIMIALYAFIVFSFLITIIDMIIRFPLQSQAVDYSDIQLIVINILGIIIQIVFFTYGLYQAVKGTLSPKRMGVVIVAYFGAMCITGSENIIRYTTWQLVCVGIALIIPSIIGAIASFYYFIRCKNDKIWSRLISVAAIWGIIRIVINNHQMIRYAEQYLSMNTTVRLVLQMAIYGLILYQTFTLTKKRKNAIEISNTEKQ</sequence>
<keyword evidence="1" id="KW-0812">Transmembrane</keyword>
<feature type="transmembrane region" description="Helical" evidence="1">
    <location>
        <begin position="136"/>
        <end position="161"/>
    </location>
</feature>
<dbReference type="EMBL" id="CABHNA010000074">
    <property type="protein sequence ID" value="VUX17071.1"/>
    <property type="molecule type" value="Genomic_DNA"/>
</dbReference>
<keyword evidence="1" id="KW-0472">Membrane</keyword>
<evidence type="ECO:0000313" key="3">
    <source>
        <dbReference type="Proteomes" id="UP000363661"/>
    </source>
</evidence>
<feature type="transmembrane region" description="Helical" evidence="1">
    <location>
        <begin position="168"/>
        <end position="186"/>
    </location>
</feature>
<keyword evidence="3" id="KW-1185">Reference proteome</keyword>
<feature type="transmembrane region" description="Helical" evidence="1">
    <location>
        <begin position="111"/>
        <end position="130"/>
    </location>
</feature>
<feature type="transmembrane region" description="Helical" evidence="1">
    <location>
        <begin position="198"/>
        <end position="219"/>
    </location>
</feature>
<name>A0A564UCC8_9FIRM</name>
<gene>
    <name evidence="2" type="ORF">RTSSTS7063_02277</name>
</gene>
<dbReference type="Proteomes" id="UP000363661">
    <property type="component" value="Unassembled WGS sequence"/>
</dbReference>
<dbReference type="RefSeq" id="WP_144367558.1">
    <property type="nucleotide sequence ID" value="NZ_CABHNA010000074.1"/>
</dbReference>
<protein>
    <submittedName>
        <fullName evidence="2">Uncharacterized protein</fullName>
    </submittedName>
</protein>
<feature type="transmembrane region" description="Helical" evidence="1">
    <location>
        <begin position="44"/>
        <end position="65"/>
    </location>
</feature>
<feature type="transmembrane region" description="Helical" evidence="1">
    <location>
        <begin position="77"/>
        <end position="99"/>
    </location>
</feature>
<evidence type="ECO:0000313" key="2">
    <source>
        <dbReference type="EMBL" id="VUX17071.1"/>
    </source>
</evidence>
<reference evidence="2 3" key="1">
    <citation type="submission" date="2019-07" db="EMBL/GenBank/DDBJ databases">
        <authorList>
            <person name="Hibberd C M."/>
            <person name="Gehrig L. J."/>
            <person name="Chang H.-W."/>
            <person name="Venkatesh S."/>
        </authorList>
    </citation>
    <scope>NUCLEOTIDE SEQUENCE [LARGE SCALE GENOMIC DNA]</scope>
    <source>
        <strain evidence="2">Ruminococcus_torques_SSTS_Bg7063</strain>
    </source>
</reference>
<proteinExistence type="predicted"/>